<dbReference type="OrthoDB" id="1737405at2"/>
<evidence type="ECO:0000313" key="2">
    <source>
        <dbReference type="EMBL" id="ACL74504.1"/>
    </source>
</evidence>
<name>B8I4F0_RUMCH</name>
<dbReference type="Proteomes" id="UP000001349">
    <property type="component" value="Chromosome"/>
</dbReference>
<evidence type="ECO:0000256" key="1">
    <source>
        <dbReference type="SAM" id="Phobius"/>
    </source>
</evidence>
<keyword evidence="1" id="KW-1133">Transmembrane helix</keyword>
<dbReference type="KEGG" id="cce:Ccel_0116"/>
<feature type="transmembrane region" description="Helical" evidence="1">
    <location>
        <begin position="83"/>
        <end position="102"/>
    </location>
</feature>
<dbReference type="EMBL" id="CP001348">
    <property type="protein sequence ID" value="ACL74504.1"/>
    <property type="molecule type" value="Genomic_DNA"/>
</dbReference>
<keyword evidence="1" id="KW-0472">Membrane</keyword>
<evidence type="ECO:0000313" key="3">
    <source>
        <dbReference type="Proteomes" id="UP000001349"/>
    </source>
</evidence>
<keyword evidence="1" id="KW-0812">Transmembrane</keyword>
<dbReference type="eggNOG" id="ENOG5033R4C">
    <property type="taxonomic scope" value="Bacteria"/>
</dbReference>
<feature type="transmembrane region" description="Helical" evidence="1">
    <location>
        <begin position="201"/>
        <end position="222"/>
    </location>
</feature>
<organism evidence="2 3">
    <name type="scientific">Ruminiclostridium cellulolyticum (strain ATCC 35319 / DSM 5812 / JCM 6584 / H10)</name>
    <name type="common">Clostridium cellulolyticum</name>
    <dbReference type="NCBI Taxonomy" id="394503"/>
    <lineage>
        <taxon>Bacteria</taxon>
        <taxon>Bacillati</taxon>
        <taxon>Bacillota</taxon>
        <taxon>Clostridia</taxon>
        <taxon>Eubacteriales</taxon>
        <taxon>Oscillospiraceae</taxon>
        <taxon>Ruminiclostridium</taxon>
    </lineage>
</organism>
<keyword evidence="3" id="KW-1185">Reference proteome</keyword>
<dbReference type="AlphaFoldDB" id="B8I4F0"/>
<feature type="transmembrane region" description="Helical" evidence="1">
    <location>
        <begin position="6"/>
        <end position="23"/>
    </location>
</feature>
<feature type="transmembrane region" description="Helical" evidence="1">
    <location>
        <begin position="336"/>
        <end position="357"/>
    </location>
</feature>
<proteinExistence type="predicted"/>
<sequence length="371" mass="43717">MLFILLITAGIIAIVCGLNFKVVRVSKKNYRKSISSVFESLEANRLIKKLLDIFTRNRELWFNRLETRILELSEVGINLKRLYLLKIICLILCTVIFIAIRYTNVGYEQKLLIQDTGKNNSVLFSQTEQDETQYRFYKMVLSKAGKENLEMADNAGLFRLVEEKVAQVINSSDQREIDEKTSWFIDKWKNTQKIDFFKPKYMFLILISLFLPDIFLVIRWLVKGVLYKKEIIKLEYIFELLARIEGIKTLDIIYELEKASKIYAVWLRQFAAIFRYDKMKGIEYLQKKNVKSLSKFTDIMEIYSIHDKEVALQILDREAMERDESIIMVADETLDFIDLIAFLSIVPLVYELALLMLNPMLDIVYKAFEFI</sequence>
<accession>B8I4F0</accession>
<protein>
    <submittedName>
        <fullName evidence="2">Uncharacterized protein</fullName>
    </submittedName>
</protein>
<dbReference type="HOGENOM" id="CLU_745354_0_0_9"/>
<reference evidence="2 3" key="1">
    <citation type="submission" date="2009-01" db="EMBL/GenBank/DDBJ databases">
        <title>Complete sequence of Clostridium cellulolyticum H10.</title>
        <authorList>
            <consortium name="US DOE Joint Genome Institute"/>
            <person name="Lucas S."/>
            <person name="Copeland A."/>
            <person name="Lapidus A."/>
            <person name="Glavina del Rio T."/>
            <person name="Dalin E."/>
            <person name="Tice H."/>
            <person name="Bruce D."/>
            <person name="Goodwin L."/>
            <person name="Pitluck S."/>
            <person name="Chertkov O."/>
            <person name="Saunders E."/>
            <person name="Brettin T."/>
            <person name="Detter J.C."/>
            <person name="Han C."/>
            <person name="Larimer F."/>
            <person name="Land M."/>
            <person name="Hauser L."/>
            <person name="Kyrpides N."/>
            <person name="Ivanova N."/>
            <person name="Zhou J."/>
            <person name="Richardson P."/>
        </authorList>
    </citation>
    <scope>NUCLEOTIDE SEQUENCE [LARGE SCALE GENOMIC DNA]</scope>
    <source>
        <strain evidence="3">ATCC 35319 / DSM 5812 / JCM 6584 / H10</strain>
    </source>
</reference>
<dbReference type="RefSeq" id="WP_012634570.1">
    <property type="nucleotide sequence ID" value="NC_011898.1"/>
</dbReference>
<dbReference type="STRING" id="394503.Ccel_0116"/>
<gene>
    <name evidence="2" type="ordered locus">Ccel_0116</name>
</gene>